<comment type="caution">
    <text evidence="7">The sequence shown here is derived from an EMBL/GenBank/DDBJ whole genome shotgun (WGS) entry which is preliminary data.</text>
</comment>
<keyword evidence="5 6" id="KW-0472">Membrane</keyword>
<dbReference type="GO" id="GO:0015628">
    <property type="term" value="P:protein secretion by the type II secretion system"/>
    <property type="evidence" value="ECO:0007669"/>
    <property type="project" value="InterPro"/>
</dbReference>
<proteinExistence type="predicted"/>
<dbReference type="GO" id="GO:0016020">
    <property type="term" value="C:membrane"/>
    <property type="evidence" value="ECO:0007669"/>
    <property type="project" value="UniProtKB-SubCell"/>
</dbReference>
<feature type="transmembrane region" description="Helical" evidence="6">
    <location>
        <begin position="20"/>
        <end position="41"/>
    </location>
</feature>
<dbReference type="PRINTS" id="PR00885">
    <property type="entry name" value="BCTERIALGSPH"/>
</dbReference>
<accession>A0A1X4XZB6</accession>
<dbReference type="Proteomes" id="UP000194141">
    <property type="component" value="Unassembled WGS sequence"/>
</dbReference>
<dbReference type="InterPro" id="IPR012902">
    <property type="entry name" value="N_methyl_site"/>
</dbReference>
<organism evidence="7 8">
    <name type="scientific">Desulfurella amilsii</name>
    <dbReference type="NCBI Taxonomy" id="1562698"/>
    <lineage>
        <taxon>Bacteria</taxon>
        <taxon>Pseudomonadati</taxon>
        <taxon>Campylobacterota</taxon>
        <taxon>Desulfurellia</taxon>
        <taxon>Desulfurellales</taxon>
        <taxon>Desulfurellaceae</taxon>
        <taxon>Desulfurella</taxon>
    </lineage>
</organism>
<evidence type="ECO:0008006" key="9">
    <source>
        <dbReference type="Google" id="ProtNLM"/>
    </source>
</evidence>
<dbReference type="Pfam" id="PF07963">
    <property type="entry name" value="N_methyl"/>
    <property type="match status" value="1"/>
</dbReference>
<name>A0A1X4XZB6_9BACT</name>
<keyword evidence="8" id="KW-1185">Reference proteome</keyword>
<evidence type="ECO:0000313" key="8">
    <source>
        <dbReference type="Proteomes" id="UP000194141"/>
    </source>
</evidence>
<gene>
    <name evidence="7" type="ORF">DESAMIL20_319</name>
</gene>
<dbReference type="AlphaFoldDB" id="A0A1X4XZB6"/>
<evidence type="ECO:0000256" key="3">
    <source>
        <dbReference type="ARBA" id="ARBA00022692"/>
    </source>
</evidence>
<evidence type="ECO:0000256" key="6">
    <source>
        <dbReference type="SAM" id="Phobius"/>
    </source>
</evidence>
<dbReference type="PROSITE" id="PS00409">
    <property type="entry name" value="PROKAR_NTER_METHYL"/>
    <property type="match status" value="1"/>
</dbReference>
<dbReference type="InterPro" id="IPR002416">
    <property type="entry name" value="T2SS_protein-GspH"/>
</dbReference>
<keyword evidence="2" id="KW-0488">Methylation</keyword>
<sequence>METQAKKIKNQQGFTLVELLIVLAVIAVLAVLLLSAIPSFLDKQHATQDLKVANEIVGAVGKFQNDCGTEPTIIGGLYQSTYATASYTENGSDCTAQGLWHGPYLNSGAGTIATDGTYIEGAFGSSDQIKINIAQPTVNGASGVTQQDYVSFSGFNQSTAQYMSQKVNGNPNFGQAGSQFYATCSNKNNCTGYLVFNNYN</sequence>
<dbReference type="InterPro" id="IPR045584">
    <property type="entry name" value="Pilin-like"/>
</dbReference>
<comment type="subcellular location">
    <subcellularLocation>
        <location evidence="1">Membrane</location>
        <topology evidence="1">Single-pass membrane protein</topology>
    </subcellularLocation>
</comment>
<dbReference type="NCBIfam" id="TIGR02532">
    <property type="entry name" value="IV_pilin_GFxxxE"/>
    <property type="match status" value="1"/>
</dbReference>
<keyword evidence="4 6" id="KW-1133">Transmembrane helix</keyword>
<evidence type="ECO:0000256" key="4">
    <source>
        <dbReference type="ARBA" id="ARBA00022989"/>
    </source>
</evidence>
<keyword evidence="3 6" id="KW-0812">Transmembrane</keyword>
<dbReference type="GO" id="GO:0015627">
    <property type="term" value="C:type II protein secretion system complex"/>
    <property type="evidence" value="ECO:0007669"/>
    <property type="project" value="InterPro"/>
</dbReference>
<evidence type="ECO:0000256" key="2">
    <source>
        <dbReference type="ARBA" id="ARBA00022481"/>
    </source>
</evidence>
<dbReference type="SUPFAM" id="SSF54523">
    <property type="entry name" value="Pili subunits"/>
    <property type="match status" value="1"/>
</dbReference>
<dbReference type="Gene3D" id="3.30.700.10">
    <property type="entry name" value="Glycoprotein, Type 4 Pilin"/>
    <property type="match status" value="1"/>
</dbReference>
<evidence type="ECO:0000256" key="5">
    <source>
        <dbReference type="ARBA" id="ARBA00023136"/>
    </source>
</evidence>
<protein>
    <recommendedName>
        <fullName evidence="9">Prepilin-type N-terminal cleavage/methylation domain-containing protein</fullName>
    </recommendedName>
</protein>
<dbReference type="STRING" id="1562698.DESAMIL20_319"/>
<evidence type="ECO:0000256" key="1">
    <source>
        <dbReference type="ARBA" id="ARBA00004167"/>
    </source>
</evidence>
<reference evidence="7 8" key="1">
    <citation type="journal article" date="2017" name="Front. Microbiol.">
        <title>Genome Sequence of Desulfurella amilsii Strain TR1 and Comparative Genomics of Desulfurellaceae Family.</title>
        <authorList>
            <person name="Florentino A.P."/>
            <person name="Stams A.J."/>
            <person name="Sanchez-Andrea I."/>
        </authorList>
    </citation>
    <scope>NUCLEOTIDE SEQUENCE [LARGE SCALE GENOMIC DNA]</scope>
    <source>
        <strain evidence="7 8">TR1</strain>
    </source>
</reference>
<dbReference type="EMBL" id="MDSU01000002">
    <property type="protein sequence ID" value="OSS42889.1"/>
    <property type="molecule type" value="Genomic_DNA"/>
</dbReference>
<evidence type="ECO:0000313" key="7">
    <source>
        <dbReference type="EMBL" id="OSS42889.1"/>
    </source>
</evidence>